<evidence type="ECO:0000313" key="6">
    <source>
        <dbReference type="Proteomes" id="UP000326939"/>
    </source>
</evidence>
<organism evidence="5 6">
    <name type="scientific">Salix brachista</name>
    <dbReference type="NCBI Taxonomy" id="2182728"/>
    <lineage>
        <taxon>Eukaryota</taxon>
        <taxon>Viridiplantae</taxon>
        <taxon>Streptophyta</taxon>
        <taxon>Embryophyta</taxon>
        <taxon>Tracheophyta</taxon>
        <taxon>Spermatophyta</taxon>
        <taxon>Magnoliopsida</taxon>
        <taxon>eudicotyledons</taxon>
        <taxon>Gunneridae</taxon>
        <taxon>Pentapetalae</taxon>
        <taxon>rosids</taxon>
        <taxon>fabids</taxon>
        <taxon>Malpighiales</taxon>
        <taxon>Salicaceae</taxon>
        <taxon>Saliceae</taxon>
        <taxon>Salix</taxon>
    </lineage>
</organism>
<keyword evidence="6" id="KW-1185">Reference proteome</keyword>
<feature type="compositionally biased region" description="Polar residues" evidence="1">
    <location>
        <begin position="439"/>
        <end position="455"/>
    </location>
</feature>
<feature type="region of interest" description="Disordered" evidence="1">
    <location>
        <begin position="600"/>
        <end position="624"/>
    </location>
</feature>
<evidence type="ECO:0000259" key="4">
    <source>
        <dbReference type="Pfam" id="PF14383"/>
    </source>
</evidence>
<feature type="domain" description="DUF3741" evidence="2">
    <location>
        <begin position="185"/>
        <end position="229"/>
    </location>
</feature>
<comment type="caution">
    <text evidence="5">The sequence shown here is derived from an EMBL/GenBank/DDBJ whole genome shotgun (WGS) entry which is preliminary data.</text>
</comment>
<dbReference type="PANTHER" id="PTHR46836:SF8">
    <property type="entry name" value="AFADIN"/>
    <property type="match status" value="1"/>
</dbReference>
<feature type="region of interest" description="Disordered" evidence="1">
    <location>
        <begin position="278"/>
        <end position="303"/>
    </location>
</feature>
<feature type="domain" description="DUF3741" evidence="4">
    <location>
        <begin position="81"/>
        <end position="106"/>
    </location>
</feature>
<proteinExistence type="predicted"/>
<sequence length="1009" mass="112931">MERHQLRRSSSSPISPLHSHNLSREGNGLVGKLSNFPNLASDSSSQSDDDLFTCELGWRSPKQAVGTPIKKLLEEEMSRKSESKRRSPSVIARLMGLDGLPPQQSSHKQQKKSLENYTQRTVLTEKAQRNNSSYGRRSSRKSSKDEQEFKDVFEVLDPSKMDSSSYSSRGTAYSKLTAAEMAFIQQKFMDAKRLSTDEKLQNSREFQDAIDDLDSNKDLLLKYLQQPDSLFTKHLHDLQGVPPQSHCGQTRISVMKPSHPPHCGSSGLGSNIERQTALRNRRKSHVDPASHSHGKHEAQNPVKLSKIQLDQKDESTILPTRIVVLKPNHGRMQHSTKNTSSPQSSRASPLDCRKQTEPPSIKNREVVSYGKKKFPDDAGPSRYKSRESREIAKEITRQMRENFGNGSMIFSTPAFRGYAGDESSSNMSENESANESEETTVTSRNSADWSNRYRPSSSCSAESSVSREAKKRLSERWKMTHKSVDMGIVSRSSTLGEMLAIPDLETRLGNSDAMICKKVFSDKVDCNHGAVRRDEPLGISSREGWKDAGTGNLSRSRSVPATSTVISSPRLGMRHENVCHDRYIIPKQLIQQERNRTIKGNFSKGECSPSRNYRSTTKNSHMSSCSYRDHSETFPEVNFGLDQVQSEIAEDDSLEQICTVSGTPASIVMGTSLVVENVVDVEIENKAMPSKPIDQESSTYMLVKGDSSTSYLEVLSSQVRFLSLMDGLCACWHIMSTVDKNFKKPSNRPSEKGSVPAQHPVAKVESPAGSKEADQPSPVSVLETPFPDDLSSGSECFESLSADLNGLRMQLQLLRLESEAYEEGPMLISSDEEDIEEGSVGFTEERQITAENREFSYIAHVCSDSGINDADPDTFLRTLHSPECPVNPLIFEELEKKYCNHASWPRSERRLLFDRLNIALQMIYQQYANSLPWISSATMSSPKWIKYGLKDRLCKLIGSQVTKANEDAAADKILEGESQWLDLREDVDVIGREIERLLTEELLRELVAV</sequence>
<dbReference type="Proteomes" id="UP000326939">
    <property type="component" value="Chromosome 6"/>
</dbReference>
<feature type="region of interest" description="Disordered" evidence="1">
    <location>
        <begin position="324"/>
        <end position="391"/>
    </location>
</feature>
<evidence type="ECO:0000256" key="1">
    <source>
        <dbReference type="SAM" id="MobiDB-lite"/>
    </source>
</evidence>
<feature type="region of interest" description="Disordered" evidence="1">
    <location>
        <begin position="414"/>
        <end position="467"/>
    </location>
</feature>
<feature type="compositionally biased region" description="Polar residues" evidence="1">
    <location>
        <begin position="335"/>
        <end position="347"/>
    </location>
</feature>
<dbReference type="EMBL" id="VDCV01000006">
    <property type="protein sequence ID" value="KAB5553011.1"/>
    <property type="molecule type" value="Genomic_DNA"/>
</dbReference>
<dbReference type="Pfam" id="PF12552">
    <property type="entry name" value="DUF3741"/>
    <property type="match status" value="1"/>
</dbReference>
<feature type="compositionally biased region" description="Low complexity" evidence="1">
    <location>
        <begin position="422"/>
        <end position="431"/>
    </location>
</feature>
<feature type="region of interest" description="Disordered" evidence="1">
    <location>
        <begin position="97"/>
        <end position="149"/>
    </location>
</feature>
<name>A0A5N5MFM1_9ROSI</name>
<feature type="compositionally biased region" description="Polar residues" evidence="1">
    <location>
        <begin position="551"/>
        <end position="561"/>
    </location>
</feature>
<dbReference type="Pfam" id="PF14383">
    <property type="entry name" value="VARLMGL"/>
    <property type="match status" value="1"/>
</dbReference>
<evidence type="ECO:0000313" key="5">
    <source>
        <dbReference type="EMBL" id="KAB5553011.1"/>
    </source>
</evidence>
<feature type="domain" description="DUF4378" evidence="3">
    <location>
        <begin position="854"/>
        <end position="1005"/>
    </location>
</feature>
<evidence type="ECO:0008006" key="7">
    <source>
        <dbReference type="Google" id="ProtNLM"/>
    </source>
</evidence>
<protein>
    <recommendedName>
        <fullName evidence="7">DUF4378 domain-containing protein</fullName>
    </recommendedName>
</protein>
<feature type="compositionally biased region" description="Low complexity" evidence="1">
    <location>
        <begin position="9"/>
        <end position="20"/>
    </location>
</feature>
<gene>
    <name evidence="5" type="ORF">DKX38_010322</name>
</gene>
<dbReference type="Pfam" id="PF14309">
    <property type="entry name" value="DUF4378"/>
    <property type="match status" value="1"/>
</dbReference>
<feature type="region of interest" description="Disordered" evidence="1">
    <location>
        <begin position="742"/>
        <end position="785"/>
    </location>
</feature>
<reference evidence="6" key="1">
    <citation type="journal article" date="2019" name="Gigascience">
        <title>De novo genome assembly of the endangered Acer yangbiense, a plant species with extremely small populations endemic to Yunnan Province, China.</title>
        <authorList>
            <person name="Yang J."/>
            <person name="Wariss H.M."/>
            <person name="Tao L."/>
            <person name="Zhang R."/>
            <person name="Yun Q."/>
            <person name="Hollingsworth P."/>
            <person name="Dao Z."/>
            <person name="Luo G."/>
            <person name="Guo H."/>
            <person name="Ma Y."/>
            <person name="Sun W."/>
        </authorList>
    </citation>
    <scope>NUCLEOTIDE SEQUENCE [LARGE SCALE GENOMIC DNA]</scope>
    <source>
        <strain evidence="6">cv. br00</strain>
    </source>
</reference>
<evidence type="ECO:0000259" key="3">
    <source>
        <dbReference type="Pfam" id="PF14309"/>
    </source>
</evidence>
<dbReference type="PANTHER" id="PTHR46836">
    <property type="entry name" value="AFADIN"/>
    <property type="match status" value="1"/>
</dbReference>
<dbReference type="InterPro" id="IPR025486">
    <property type="entry name" value="DUF4378"/>
</dbReference>
<feature type="region of interest" description="Disordered" evidence="1">
    <location>
        <begin position="542"/>
        <end position="561"/>
    </location>
</feature>
<feature type="region of interest" description="Disordered" evidence="1">
    <location>
        <begin position="1"/>
        <end position="51"/>
    </location>
</feature>
<accession>A0A5N5MFM1</accession>
<dbReference type="InterPro" id="IPR022212">
    <property type="entry name" value="DUF3741"/>
</dbReference>
<evidence type="ECO:0000259" key="2">
    <source>
        <dbReference type="Pfam" id="PF12552"/>
    </source>
</evidence>
<feature type="compositionally biased region" description="Basic and acidic residues" evidence="1">
    <location>
        <begin position="285"/>
        <end position="298"/>
    </location>
</feature>
<dbReference type="AlphaFoldDB" id="A0A5N5MFM1"/>
<feature type="compositionally biased region" description="Polar residues" evidence="1">
    <location>
        <begin position="609"/>
        <end position="624"/>
    </location>
</feature>
<dbReference type="InterPro" id="IPR032795">
    <property type="entry name" value="DUF3741-assoc"/>
</dbReference>